<dbReference type="Proteomes" id="UP000299290">
    <property type="component" value="Unassembled WGS sequence"/>
</dbReference>
<dbReference type="AlphaFoldDB" id="A0A4D4JYL8"/>
<keyword evidence="2" id="KW-1185">Reference proteome</keyword>
<reference evidence="1 2" key="1">
    <citation type="journal article" date="2020" name="Int. J. Syst. Evol. Microbiol.">
        <title>Reclassification of Streptomyces castelarensis and Streptomyces sporoclivatus as later heterotypic synonyms of Streptomyces antimycoticus.</title>
        <authorList>
            <person name="Komaki H."/>
            <person name="Tamura T."/>
        </authorList>
    </citation>
    <scope>NUCLEOTIDE SEQUENCE [LARGE SCALE GENOMIC DNA]</scope>
    <source>
        <strain evidence="1 2">NBRC 12839</strain>
    </source>
</reference>
<accession>A0A4D4JYL8</accession>
<name>A0A4D4JYL8_9ACTN</name>
<dbReference type="EMBL" id="BJHV01000001">
    <property type="protein sequence ID" value="GDY39526.1"/>
    <property type="molecule type" value="Genomic_DNA"/>
</dbReference>
<evidence type="ECO:0000313" key="2">
    <source>
        <dbReference type="Proteomes" id="UP000299290"/>
    </source>
</evidence>
<gene>
    <name evidence="1" type="ORF">SANT12839_004080</name>
</gene>
<evidence type="ECO:0000313" key="1">
    <source>
        <dbReference type="EMBL" id="GDY39526.1"/>
    </source>
</evidence>
<comment type="caution">
    <text evidence="1">The sequence shown here is derived from an EMBL/GenBank/DDBJ whole genome shotgun (WGS) entry which is preliminary data.</text>
</comment>
<protein>
    <submittedName>
        <fullName evidence="1">Uncharacterized protein</fullName>
    </submittedName>
</protein>
<proteinExistence type="predicted"/>
<organism evidence="1 2">
    <name type="scientific">Streptomyces antimycoticus</name>
    <dbReference type="NCBI Taxonomy" id="68175"/>
    <lineage>
        <taxon>Bacteria</taxon>
        <taxon>Bacillati</taxon>
        <taxon>Actinomycetota</taxon>
        <taxon>Actinomycetes</taxon>
        <taxon>Kitasatosporales</taxon>
        <taxon>Streptomycetaceae</taxon>
        <taxon>Streptomyces</taxon>
        <taxon>Streptomyces violaceusniger group</taxon>
    </lineage>
</organism>
<sequence length="99" mass="10926">MRSDDLLPTTVHRKLLAIVEQMSFLPILTQHGAAPPVATFREDGITMVPSSGPFAHPLLNVIFKALRRVSLPPLASTRIAQAVFLDLQFEHGHTKTESE</sequence>